<keyword evidence="10" id="KW-1185">Reference proteome</keyword>
<evidence type="ECO:0000256" key="7">
    <source>
        <dbReference type="RuleBase" id="RU361153"/>
    </source>
</evidence>
<keyword evidence="3" id="KW-0136">Cellulose degradation</keyword>
<dbReference type="HOGENOM" id="CLU_018668_1_0_10"/>
<dbReference type="SUPFAM" id="SSF51445">
    <property type="entry name" value="(Trans)glycosidases"/>
    <property type="match status" value="1"/>
</dbReference>
<dbReference type="PANTHER" id="PTHR31297">
    <property type="entry name" value="GLUCAN ENDO-1,6-BETA-GLUCOSIDASE B"/>
    <property type="match status" value="1"/>
</dbReference>
<dbReference type="InterPro" id="IPR001547">
    <property type="entry name" value="Glyco_hydro_5"/>
</dbReference>
<accession>I6Z9M9</accession>
<dbReference type="Gene3D" id="3.20.20.80">
    <property type="entry name" value="Glycosidases"/>
    <property type="match status" value="1"/>
</dbReference>
<evidence type="ECO:0000256" key="4">
    <source>
        <dbReference type="ARBA" id="ARBA00023277"/>
    </source>
</evidence>
<feature type="domain" description="Glycoside hydrolase family 5" evidence="8">
    <location>
        <begin position="59"/>
        <end position="334"/>
    </location>
</feature>
<dbReference type="Pfam" id="PF00150">
    <property type="entry name" value="Cellulase"/>
    <property type="match status" value="1"/>
</dbReference>
<proteinExistence type="inferred from homology"/>
<dbReference type="EMBL" id="CP003557">
    <property type="protein sequence ID" value="AFN75855.1"/>
    <property type="molecule type" value="Genomic_DNA"/>
</dbReference>
<dbReference type="InterPro" id="IPR017853">
    <property type="entry name" value="GH"/>
</dbReference>
<dbReference type="PANTHER" id="PTHR31297:SF41">
    <property type="entry name" value="ENDOGLUCANASE, PUTATIVE (AFU_ORTHOLOGUE AFUA_5G01830)-RELATED"/>
    <property type="match status" value="1"/>
</dbReference>
<dbReference type="GO" id="GO:0009986">
    <property type="term" value="C:cell surface"/>
    <property type="evidence" value="ECO:0007669"/>
    <property type="project" value="TreeGrafter"/>
</dbReference>
<dbReference type="RefSeq" id="WP_014857285.1">
    <property type="nucleotide sequence ID" value="NC_018178.1"/>
</dbReference>
<evidence type="ECO:0000256" key="2">
    <source>
        <dbReference type="ARBA" id="ARBA00022801"/>
    </source>
</evidence>
<comment type="similarity">
    <text evidence="1 7">Belongs to the glycosyl hydrolase 5 (cellulase A) family.</text>
</comment>
<evidence type="ECO:0000313" key="10">
    <source>
        <dbReference type="Proteomes" id="UP000009011"/>
    </source>
</evidence>
<organism evidence="9 10">
    <name type="scientific">Melioribacter roseus (strain DSM 23840 / JCM 17771 / VKM B-2668 / P3M-2)</name>
    <dbReference type="NCBI Taxonomy" id="1191523"/>
    <lineage>
        <taxon>Bacteria</taxon>
        <taxon>Pseudomonadati</taxon>
        <taxon>Ignavibacteriota</taxon>
        <taxon>Ignavibacteria</taxon>
        <taxon>Ignavibacteriales</taxon>
        <taxon>Melioribacteraceae</taxon>
        <taxon>Melioribacter</taxon>
    </lineage>
</organism>
<evidence type="ECO:0000259" key="8">
    <source>
        <dbReference type="Pfam" id="PF00150"/>
    </source>
</evidence>
<dbReference type="GO" id="GO:0030245">
    <property type="term" value="P:cellulose catabolic process"/>
    <property type="evidence" value="ECO:0007669"/>
    <property type="project" value="UniProtKB-KW"/>
</dbReference>
<dbReference type="STRING" id="1191523.MROS_2625"/>
<keyword evidence="2 7" id="KW-0378">Hydrolase</keyword>
<sequence length="369" mass="43197">MDRREFIKYTGMLGAGSLLSGLPEILASNLKKNKKIDIPRYIGFNLTEKTGGMGPRRKFNEEDFEIMAEWGFNFARIPMSYWNWASKDNWYEINEDVFNDIDELIEFGKQYNIHINLNLHRIPGYCINRREMEPYDLFDDTPENMEKALNAAVYHWKYIARRYSGIPNSQLSFDLINEPPKNTNVKRYVEIVKALVAGIKEEDPERLIIADGREIGRYPVMELAEVVPMQSTRGYDPMSLSHYTATWVPEDEFETFNPPTWPLKADDGKIWDKEALRAKLIDSWMPLVEQGSLVHVGEWGCYNKTPHDVCLRWMEDVLSLWKEAGWGHAMWNLKGDFGILNSGRKDVKYENYKGHKLDRKMLELVKKYF</sequence>
<evidence type="ECO:0000256" key="3">
    <source>
        <dbReference type="ARBA" id="ARBA00023001"/>
    </source>
</evidence>
<evidence type="ECO:0000256" key="6">
    <source>
        <dbReference type="ARBA" id="ARBA00023326"/>
    </source>
</evidence>
<dbReference type="AlphaFoldDB" id="I6Z9M9"/>
<evidence type="ECO:0000256" key="5">
    <source>
        <dbReference type="ARBA" id="ARBA00023295"/>
    </source>
</evidence>
<dbReference type="PATRIC" id="fig|1191523.3.peg.2760"/>
<protein>
    <submittedName>
        <fullName evidence="9">Glycoside hydrolase family protein</fullName>
    </submittedName>
</protein>
<evidence type="ECO:0000256" key="1">
    <source>
        <dbReference type="ARBA" id="ARBA00005641"/>
    </source>
</evidence>
<dbReference type="OrthoDB" id="9800955at2"/>
<dbReference type="GO" id="GO:0005576">
    <property type="term" value="C:extracellular region"/>
    <property type="evidence" value="ECO:0007669"/>
    <property type="project" value="TreeGrafter"/>
</dbReference>
<reference evidence="9 10" key="1">
    <citation type="journal article" date="2013" name="PLoS ONE">
        <title>Genomic analysis of Melioribacter roseus, facultatively anaerobic organotrophic bacterium representing a novel deep lineage within Bacteriodetes/Chlorobi group.</title>
        <authorList>
            <person name="Kadnikov V.V."/>
            <person name="Mardanov A.V."/>
            <person name="Podosokorskaya O.A."/>
            <person name="Gavrilov S.N."/>
            <person name="Kublanov I.V."/>
            <person name="Beletsky A.V."/>
            <person name="Bonch-Osmolovskaya E.A."/>
            <person name="Ravin N.V."/>
        </authorList>
    </citation>
    <scope>NUCLEOTIDE SEQUENCE [LARGE SCALE GENOMIC DNA]</scope>
    <source>
        <strain evidence="10">JCM 17771 / P3M-2</strain>
    </source>
</reference>
<gene>
    <name evidence="9" type="ordered locus">MROS_2625</name>
</gene>
<keyword evidence="4" id="KW-0119">Carbohydrate metabolism</keyword>
<dbReference type="Proteomes" id="UP000009011">
    <property type="component" value="Chromosome"/>
</dbReference>
<evidence type="ECO:0000313" key="9">
    <source>
        <dbReference type="EMBL" id="AFN75855.1"/>
    </source>
</evidence>
<keyword evidence="6" id="KW-0624">Polysaccharide degradation</keyword>
<keyword evidence="5 7" id="KW-0326">Glycosidase</keyword>
<dbReference type="InterPro" id="IPR050386">
    <property type="entry name" value="Glycosyl_hydrolase_5"/>
</dbReference>
<dbReference type="GO" id="GO:0008422">
    <property type="term" value="F:beta-glucosidase activity"/>
    <property type="evidence" value="ECO:0007669"/>
    <property type="project" value="TreeGrafter"/>
</dbReference>
<name>I6Z9M9_MELRP</name>
<dbReference type="KEGG" id="mro:MROS_2625"/>
<dbReference type="eggNOG" id="COG2730">
    <property type="taxonomic scope" value="Bacteria"/>
</dbReference>